<dbReference type="EMBL" id="CP091139">
    <property type="protein sequence ID" value="UUT36183.1"/>
    <property type="molecule type" value="Genomic_DNA"/>
</dbReference>
<evidence type="ECO:0000313" key="1">
    <source>
        <dbReference type="EMBL" id="UUT36183.1"/>
    </source>
</evidence>
<name>A0ABY5NLW7_9MICO</name>
<accession>A0ABY5NLW7</accession>
<gene>
    <name evidence="1" type="ORF">L2X98_24385</name>
</gene>
<dbReference type="InterPro" id="IPR029058">
    <property type="entry name" value="AB_hydrolase_fold"/>
</dbReference>
<sequence>MATTGTPRPWSASLASLRPPRIRIDDSGSHARPVLLHQGFMIETELVWEGIRAALHAAGRPCATLEEHYLRTIDSAHALGHDPDLPLAQSLAAAIDALDVDEVDVMAEGSGVEPALILALNDARVRRLVLWRPAEISLDADDALAAGDAAPLAMTEAEVSIGALCTHTHIDTLAPVAGLRLTLSSLRIPVLIIDDGSSGSPELLARRIPGASRVESRSRRSTLADELLIRRALAFLTEGAPKPAAVRRR</sequence>
<protein>
    <submittedName>
        <fullName evidence="1">Uncharacterized protein</fullName>
    </submittedName>
</protein>
<dbReference type="Proteomes" id="UP001054811">
    <property type="component" value="Chromosome"/>
</dbReference>
<reference evidence="1" key="1">
    <citation type="submission" date="2022-01" db="EMBL/GenBank/DDBJ databases">
        <title>Microbacterium eymi and Microbacterium rhizovicinus sp. nov., isolated from the rhizospheric soil of Elymus tsukushiensis, a plant native to the Dokdo Islands, Republic of Korea.</title>
        <authorList>
            <person name="Hwang Y.J."/>
        </authorList>
    </citation>
    <scope>NUCLEOTIDE SEQUENCE</scope>
    <source>
        <strain evidence="1">KUDC0405</strain>
    </source>
</reference>
<proteinExistence type="predicted"/>
<evidence type="ECO:0000313" key="2">
    <source>
        <dbReference type="Proteomes" id="UP001054811"/>
    </source>
</evidence>
<dbReference type="RefSeq" id="WP_259612832.1">
    <property type="nucleotide sequence ID" value="NZ_CP091139.2"/>
</dbReference>
<dbReference type="Gene3D" id="3.40.50.1820">
    <property type="entry name" value="alpha/beta hydrolase"/>
    <property type="match status" value="1"/>
</dbReference>
<keyword evidence="2" id="KW-1185">Reference proteome</keyword>
<organism evidence="1 2">
    <name type="scientific">Microbacterium elymi</name>
    <dbReference type="NCBI Taxonomy" id="2909587"/>
    <lineage>
        <taxon>Bacteria</taxon>
        <taxon>Bacillati</taxon>
        <taxon>Actinomycetota</taxon>
        <taxon>Actinomycetes</taxon>
        <taxon>Micrococcales</taxon>
        <taxon>Microbacteriaceae</taxon>
        <taxon>Microbacterium</taxon>
    </lineage>
</organism>